<evidence type="ECO:0000313" key="4">
    <source>
        <dbReference type="Proteomes" id="UP001152797"/>
    </source>
</evidence>
<proteinExistence type="predicted"/>
<name>A0A9P1D9S9_9DINO</name>
<comment type="caution">
    <text evidence="1">The sequence shown here is derived from an EMBL/GenBank/DDBJ whole genome shotgun (WGS) entry which is preliminary data.</text>
</comment>
<dbReference type="EMBL" id="CAMXCT030003816">
    <property type="protein sequence ID" value="CAL4793722.1"/>
    <property type="molecule type" value="Genomic_DNA"/>
</dbReference>
<evidence type="ECO:0000313" key="1">
    <source>
        <dbReference type="EMBL" id="CAI4006410.1"/>
    </source>
</evidence>
<evidence type="ECO:0000313" key="3">
    <source>
        <dbReference type="EMBL" id="CAL4793722.1"/>
    </source>
</evidence>
<gene>
    <name evidence="1" type="ORF">C1SCF055_LOCUS32052</name>
</gene>
<dbReference type="EMBL" id="CAMXCT020003816">
    <property type="protein sequence ID" value="CAL1159785.1"/>
    <property type="molecule type" value="Genomic_DNA"/>
</dbReference>
<organism evidence="1">
    <name type="scientific">Cladocopium goreaui</name>
    <dbReference type="NCBI Taxonomy" id="2562237"/>
    <lineage>
        <taxon>Eukaryota</taxon>
        <taxon>Sar</taxon>
        <taxon>Alveolata</taxon>
        <taxon>Dinophyceae</taxon>
        <taxon>Suessiales</taxon>
        <taxon>Symbiodiniaceae</taxon>
        <taxon>Cladocopium</taxon>
    </lineage>
</organism>
<dbReference type="AlphaFoldDB" id="A0A9P1D9S9"/>
<reference evidence="2" key="2">
    <citation type="submission" date="2024-04" db="EMBL/GenBank/DDBJ databases">
        <authorList>
            <person name="Chen Y."/>
            <person name="Shah S."/>
            <person name="Dougan E. K."/>
            <person name="Thang M."/>
            <person name="Chan C."/>
        </authorList>
    </citation>
    <scope>NUCLEOTIDE SEQUENCE [LARGE SCALE GENOMIC DNA]</scope>
</reference>
<dbReference type="EMBL" id="CAMXCT010003816">
    <property type="protein sequence ID" value="CAI4006410.1"/>
    <property type="molecule type" value="Genomic_DNA"/>
</dbReference>
<keyword evidence="4" id="KW-1185">Reference proteome</keyword>
<dbReference type="OrthoDB" id="10591611at2759"/>
<sequence length="372" mass="41631">MALVLATLALTFATIMGMVAAAVLAYFCWNGVMWLIEPNDGPVPPSMTWDVRNRPMNAWTDGSAARDLVQRADVVGRAPMCQELAWNGQMLSSHANAGVNKYQYKDFGRDWLNKQTGECAIEEEIQSPPPRARKETTPLDLSPVAVKMPNRSRVAQEVVSMEDLQKGYAAHFALWFNGDLQYHLGNLRAVTDAYALNAPDMCYCFLCLEAAAKGTLTLKKWATGVYAARIWLVSLARFVKTAQRTRGAQDEDKMEPLCQEWQYNQDHFVREVLACEVPFQREHGRTLLAAFQTEDIRKVEVRRAQQILLQHGATAPVKGQRQLALPLSSSQKDAKTKALTNEVLPSASDCVPKRRNAEVGTVALPTKRPRKW</sequence>
<dbReference type="Proteomes" id="UP001152797">
    <property type="component" value="Unassembled WGS sequence"/>
</dbReference>
<accession>A0A9P1D9S9</accession>
<protein>
    <submittedName>
        <fullName evidence="3">G domain-containing protein</fullName>
    </submittedName>
</protein>
<evidence type="ECO:0000313" key="2">
    <source>
        <dbReference type="EMBL" id="CAL1159785.1"/>
    </source>
</evidence>
<reference evidence="1" key="1">
    <citation type="submission" date="2022-10" db="EMBL/GenBank/DDBJ databases">
        <authorList>
            <person name="Chen Y."/>
            <person name="Dougan E. K."/>
            <person name="Chan C."/>
            <person name="Rhodes N."/>
            <person name="Thang M."/>
        </authorList>
    </citation>
    <scope>NUCLEOTIDE SEQUENCE</scope>
</reference>